<evidence type="ECO:0000313" key="3">
    <source>
        <dbReference type="EMBL" id="TFB82807.1"/>
    </source>
</evidence>
<evidence type="ECO:0000313" key="2">
    <source>
        <dbReference type="EMBL" id="SFI00696.1"/>
    </source>
</evidence>
<dbReference type="Proteomes" id="UP000297963">
    <property type="component" value="Unassembled WGS sequence"/>
</dbReference>
<proteinExistence type="predicted"/>
<dbReference type="Pfam" id="PF19776">
    <property type="entry name" value="DUF6262"/>
    <property type="match status" value="1"/>
</dbReference>
<dbReference type="InterPro" id="IPR046229">
    <property type="entry name" value="TnpC-like"/>
</dbReference>
<sequence length="130" mass="14938">MSDRVQRLRDAAQARHNATLHRAEHVVERLTRRGAPVTYRHVAEAAGVSRSWLYRQDKLRQQIDELRSRPATTVSAAVPSAERATADSLRQQLHTYHEEVTRLRAENHELREQLARRLGVERTAAITSRS</sequence>
<name>A0A1I3ENV6_9MICO</name>
<organism evidence="3 5">
    <name type="scientific">Cryobacterium levicorallinum</name>
    <dbReference type="NCBI Taxonomy" id="995038"/>
    <lineage>
        <taxon>Bacteria</taxon>
        <taxon>Bacillati</taxon>
        <taxon>Actinomycetota</taxon>
        <taxon>Actinomycetes</taxon>
        <taxon>Micrococcales</taxon>
        <taxon>Microbacteriaceae</taxon>
        <taxon>Cryobacterium</taxon>
    </lineage>
</organism>
<dbReference type="Proteomes" id="UP000199681">
    <property type="component" value="Unassembled WGS sequence"/>
</dbReference>
<evidence type="ECO:0000313" key="4">
    <source>
        <dbReference type="Proteomes" id="UP000199681"/>
    </source>
</evidence>
<dbReference type="EMBL" id="SOFE01000023">
    <property type="protein sequence ID" value="TFB82807.1"/>
    <property type="molecule type" value="Genomic_DNA"/>
</dbReference>
<gene>
    <name evidence="3" type="ORF">E3O11_13190</name>
    <name evidence="2" type="ORF">SAMN05216274_1312</name>
</gene>
<dbReference type="RefSeq" id="WP_092453215.1">
    <property type="nucleotide sequence ID" value="NZ_BKAC01000038.1"/>
</dbReference>
<evidence type="ECO:0000313" key="5">
    <source>
        <dbReference type="Proteomes" id="UP000297963"/>
    </source>
</evidence>
<keyword evidence="4" id="KW-1185">Reference proteome</keyword>
<dbReference type="EMBL" id="FOPW01000031">
    <property type="protein sequence ID" value="SFI00696.1"/>
    <property type="molecule type" value="Genomic_DNA"/>
</dbReference>
<feature type="coiled-coil region" evidence="1">
    <location>
        <begin position="86"/>
        <end position="113"/>
    </location>
</feature>
<evidence type="ECO:0000256" key="1">
    <source>
        <dbReference type="SAM" id="Coils"/>
    </source>
</evidence>
<reference evidence="3 5" key="2">
    <citation type="submission" date="2019-03" db="EMBL/GenBank/DDBJ databases">
        <title>Genomics of glacier-inhabiting Cryobacterium strains.</title>
        <authorList>
            <person name="Liu Q."/>
            <person name="Xin Y.-H."/>
        </authorList>
    </citation>
    <scope>NUCLEOTIDE SEQUENCE [LARGE SCALE GENOMIC DNA]</scope>
    <source>
        <strain evidence="3 5">Hh34</strain>
    </source>
</reference>
<keyword evidence="1" id="KW-0175">Coiled coil</keyword>
<dbReference type="AlphaFoldDB" id="A0A1I3ENV6"/>
<dbReference type="STRING" id="995038.SAMN05216274_1312"/>
<protein>
    <submittedName>
        <fullName evidence="3">Transposase</fullName>
    </submittedName>
</protein>
<accession>A0A1I3ENV6</accession>
<comment type="caution">
    <text evidence="3">The sequence shown here is derived from an EMBL/GenBank/DDBJ whole genome shotgun (WGS) entry which is preliminary data.</text>
</comment>
<reference evidence="2 4" key="1">
    <citation type="submission" date="2016-10" db="EMBL/GenBank/DDBJ databases">
        <authorList>
            <person name="Varghese N."/>
            <person name="Submissions S."/>
        </authorList>
    </citation>
    <scope>NUCLEOTIDE SEQUENCE [LARGE SCALE GENOMIC DNA]</scope>
    <source>
        <strain evidence="2 4">GMCC 1.11211</strain>
    </source>
</reference>